<dbReference type="GO" id="GO:0050992">
    <property type="term" value="P:dimethylallyl diphosphate biosynthetic process"/>
    <property type="evidence" value="ECO:0007669"/>
    <property type="project" value="UniProtKB-UniRule"/>
</dbReference>
<feature type="binding site" evidence="10">
    <location>
        <position position="93"/>
    </location>
    <ligand>
        <name>Mg(2+)</name>
        <dbReference type="ChEBI" id="CHEBI:18420"/>
    </ligand>
</feature>
<feature type="binding site" evidence="10">
    <location>
        <position position="120"/>
    </location>
    <ligand>
        <name>Mn(2+)</name>
        <dbReference type="ChEBI" id="CHEBI:29035"/>
    </ligand>
</feature>
<evidence type="ECO:0000256" key="1">
    <source>
        <dbReference type="ARBA" id="ARBA00004826"/>
    </source>
</evidence>
<feature type="active site" evidence="10">
    <location>
        <position position="120"/>
    </location>
</feature>
<dbReference type="PANTHER" id="PTHR10885">
    <property type="entry name" value="ISOPENTENYL-DIPHOSPHATE DELTA-ISOMERASE"/>
    <property type="match status" value="1"/>
</dbReference>
<dbReference type="PANTHER" id="PTHR10885:SF0">
    <property type="entry name" value="ISOPENTENYL-DIPHOSPHATE DELTA-ISOMERASE"/>
    <property type="match status" value="1"/>
</dbReference>
<dbReference type="NCBIfam" id="NF002995">
    <property type="entry name" value="PRK03759.1"/>
    <property type="match status" value="1"/>
</dbReference>
<comment type="cofactor">
    <cofactor evidence="10">
        <name>Mg(2+)</name>
        <dbReference type="ChEBI" id="CHEBI:18420"/>
    </cofactor>
    <text evidence="10">Binds 1 Mg(2+) ion per subunit. The magnesium ion binds only when substrate is bound.</text>
</comment>
<evidence type="ECO:0000256" key="5">
    <source>
        <dbReference type="ARBA" id="ARBA00022723"/>
    </source>
</evidence>
<evidence type="ECO:0000256" key="6">
    <source>
        <dbReference type="ARBA" id="ARBA00022842"/>
    </source>
</evidence>
<accession>A0A378JI24</accession>
<proteinExistence type="inferred from homology"/>
<feature type="binding site" evidence="10">
    <location>
        <position position="118"/>
    </location>
    <ligand>
        <name>Mn(2+)</name>
        <dbReference type="ChEBI" id="CHEBI:29035"/>
    </ligand>
</feature>
<feature type="binding site" evidence="10">
    <location>
        <position position="35"/>
    </location>
    <ligand>
        <name>Mn(2+)</name>
        <dbReference type="ChEBI" id="CHEBI:29035"/>
    </ligand>
</feature>
<dbReference type="InterPro" id="IPR011876">
    <property type="entry name" value="IsopentenylPP_isomerase_typ1"/>
</dbReference>
<keyword evidence="13" id="KW-1185">Reference proteome</keyword>
<keyword evidence="7 10" id="KW-0464">Manganese</keyword>
<name>A0A378JI24_9GAMM</name>
<dbReference type="CDD" id="cd02885">
    <property type="entry name" value="NUDIX_IPP_Isomerase"/>
    <property type="match status" value="1"/>
</dbReference>
<dbReference type="UniPathway" id="UPA00059">
    <property type="reaction ID" value="UER00104"/>
</dbReference>
<evidence type="ECO:0000256" key="2">
    <source>
        <dbReference type="ARBA" id="ARBA00007579"/>
    </source>
</evidence>
<reference evidence="12 13" key="1">
    <citation type="submission" date="2018-06" db="EMBL/GenBank/DDBJ databases">
        <authorList>
            <consortium name="Pathogen Informatics"/>
            <person name="Doyle S."/>
        </authorList>
    </citation>
    <scope>NUCLEOTIDE SEQUENCE [LARGE SCALE GENOMIC DNA]</scope>
    <source>
        <strain evidence="12 13">NCTC13316</strain>
    </source>
</reference>
<comment type="similarity">
    <text evidence="2 10">Belongs to the IPP isomerase type 1 family.</text>
</comment>
<dbReference type="PIRSF" id="PIRSF018427">
    <property type="entry name" value="Isopntndiph_ism"/>
    <property type="match status" value="1"/>
</dbReference>
<dbReference type="RefSeq" id="WP_115330479.1">
    <property type="nucleotide sequence ID" value="NZ_CAAAHP010000007.1"/>
</dbReference>
<sequence length="188" mass="22078">MAINILKSNVLLVNDQDKFIKIIDKLTAHKQGLLHRAYSIFVFRKNNNKVELLLQQRSKEKYHSKGLWTNTCCSHPVAEKELINQATARLYEEMGINIKLIEINSFRYFTKLDNEMFEHEVDHVLIGSWNEQEICPNPSEVMSYCWIDIATLIEKIKTKPELFTPWLFQALEIALNSNHFKKLMLPDK</sequence>
<dbReference type="Gene3D" id="3.90.79.10">
    <property type="entry name" value="Nucleoside Triphosphate Pyrophosphohydrolase"/>
    <property type="match status" value="1"/>
</dbReference>
<dbReference type="GO" id="GO:0005737">
    <property type="term" value="C:cytoplasm"/>
    <property type="evidence" value="ECO:0007669"/>
    <property type="project" value="UniProtKB-SubCell"/>
</dbReference>
<feature type="domain" description="Nudix hydrolase" evidence="11">
    <location>
        <begin position="33"/>
        <end position="169"/>
    </location>
</feature>
<keyword evidence="9 10" id="KW-0413">Isomerase</keyword>
<dbReference type="EC" id="5.3.3.2" evidence="3 10"/>
<dbReference type="NCBIfam" id="TIGR02150">
    <property type="entry name" value="IPP_isom_1"/>
    <property type="match status" value="1"/>
</dbReference>
<keyword evidence="5 10" id="KW-0479">Metal-binding</keyword>
<evidence type="ECO:0000256" key="4">
    <source>
        <dbReference type="ARBA" id="ARBA00022490"/>
    </source>
</evidence>
<comment type="pathway">
    <text evidence="1 10">Isoprenoid biosynthesis; dimethylallyl diphosphate biosynthesis; dimethylallyl diphosphate from isopentenyl diphosphate: step 1/1.</text>
</comment>
<dbReference type="InterPro" id="IPR000086">
    <property type="entry name" value="NUDIX_hydrolase_dom"/>
</dbReference>
<evidence type="ECO:0000313" key="13">
    <source>
        <dbReference type="Proteomes" id="UP000254794"/>
    </source>
</evidence>
<dbReference type="AlphaFoldDB" id="A0A378JI24"/>
<dbReference type="Pfam" id="PF00293">
    <property type="entry name" value="NUDIX"/>
    <property type="match status" value="1"/>
</dbReference>
<evidence type="ECO:0000256" key="7">
    <source>
        <dbReference type="ARBA" id="ARBA00023211"/>
    </source>
</evidence>
<evidence type="ECO:0000256" key="3">
    <source>
        <dbReference type="ARBA" id="ARBA00012057"/>
    </source>
</evidence>
<dbReference type="GO" id="GO:0004452">
    <property type="term" value="F:isopentenyl-diphosphate delta-isomerase activity"/>
    <property type="evidence" value="ECO:0007669"/>
    <property type="project" value="UniProtKB-UniRule"/>
</dbReference>
<keyword evidence="6 10" id="KW-0460">Magnesium</keyword>
<dbReference type="Proteomes" id="UP000254794">
    <property type="component" value="Unassembled WGS sequence"/>
</dbReference>
<dbReference type="OrthoDB" id="5498344at2"/>
<dbReference type="HAMAP" id="MF_00202">
    <property type="entry name" value="Idi"/>
    <property type="match status" value="1"/>
</dbReference>
<protein>
    <recommendedName>
        <fullName evidence="3 10">Isopentenyl-diphosphate Delta-isomerase</fullName>
        <shortName evidence="10">IPP isomerase</shortName>
        <ecNumber evidence="3 10">5.3.3.2</ecNumber>
    </recommendedName>
    <alternativeName>
        <fullName evidence="10">IPP:DMAPP isomerase</fullName>
    </alternativeName>
    <alternativeName>
        <fullName evidence="10">Isopentenyl pyrophosphate isomerase</fullName>
    </alternativeName>
</protein>
<feature type="binding site" evidence="10">
    <location>
        <position position="29"/>
    </location>
    <ligand>
        <name>Mn(2+)</name>
        <dbReference type="ChEBI" id="CHEBI:29035"/>
    </ligand>
</feature>
<dbReference type="EMBL" id="UGOD01000001">
    <property type="protein sequence ID" value="STX50794.1"/>
    <property type="molecule type" value="Genomic_DNA"/>
</dbReference>
<organism evidence="12 13">
    <name type="scientific">Legionella busanensis</name>
    <dbReference type="NCBI Taxonomy" id="190655"/>
    <lineage>
        <taxon>Bacteria</taxon>
        <taxon>Pseudomonadati</taxon>
        <taxon>Pseudomonadota</taxon>
        <taxon>Gammaproteobacteria</taxon>
        <taxon>Legionellales</taxon>
        <taxon>Legionellaceae</taxon>
        <taxon>Legionella</taxon>
    </lineage>
</organism>
<evidence type="ECO:0000259" key="11">
    <source>
        <dbReference type="PROSITE" id="PS51462"/>
    </source>
</evidence>
<comment type="catalytic activity">
    <reaction evidence="10">
        <text>isopentenyl diphosphate = dimethylallyl diphosphate</text>
        <dbReference type="Rhea" id="RHEA:23284"/>
        <dbReference type="ChEBI" id="CHEBI:57623"/>
        <dbReference type="ChEBI" id="CHEBI:128769"/>
        <dbReference type="EC" id="5.3.3.2"/>
    </reaction>
</comment>
<dbReference type="PROSITE" id="PS51462">
    <property type="entry name" value="NUDIX"/>
    <property type="match status" value="1"/>
</dbReference>
<dbReference type="InterPro" id="IPR056375">
    <property type="entry name" value="Idi_bact"/>
</dbReference>
<dbReference type="GO" id="GO:0009240">
    <property type="term" value="P:isopentenyl diphosphate biosynthetic process"/>
    <property type="evidence" value="ECO:0007669"/>
    <property type="project" value="TreeGrafter"/>
</dbReference>
<dbReference type="SUPFAM" id="SSF55811">
    <property type="entry name" value="Nudix"/>
    <property type="match status" value="1"/>
</dbReference>
<dbReference type="InterPro" id="IPR015797">
    <property type="entry name" value="NUDIX_hydrolase-like_dom_sf"/>
</dbReference>
<evidence type="ECO:0000256" key="10">
    <source>
        <dbReference type="HAMAP-Rule" id="MF_00202"/>
    </source>
</evidence>
<comment type="cofactor">
    <cofactor evidence="10">
        <name>Mn(2+)</name>
        <dbReference type="ChEBI" id="CHEBI:29035"/>
    </cofactor>
    <text evidence="10">Binds 1 Mn(2+) ion per subunit.</text>
</comment>
<feature type="active site" evidence="10">
    <location>
        <position position="73"/>
    </location>
</feature>
<evidence type="ECO:0000256" key="8">
    <source>
        <dbReference type="ARBA" id="ARBA00023229"/>
    </source>
</evidence>
<comment type="function">
    <text evidence="10">Catalyzes the 1,3-allylic rearrangement of the homoallylic substrate isopentenyl (IPP) to its highly electrophilic allylic isomer, dimethylallyl diphosphate (DMAPP).</text>
</comment>
<keyword evidence="8 10" id="KW-0414">Isoprene biosynthesis</keyword>
<comment type="subcellular location">
    <subcellularLocation>
        <location evidence="10">Cytoplasm</location>
    </subcellularLocation>
</comment>
<keyword evidence="4 10" id="KW-0963">Cytoplasm</keyword>
<dbReference type="GO" id="GO:0046872">
    <property type="term" value="F:metal ion binding"/>
    <property type="evidence" value="ECO:0007669"/>
    <property type="project" value="UniProtKB-KW"/>
</dbReference>
<evidence type="ECO:0000256" key="9">
    <source>
        <dbReference type="ARBA" id="ARBA00023235"/>
    </source>
</evidence>
<evidence type="ECO:0000313" key="12">
    <source>
        <dbReference type="EMBL" id="STX50794.1"/>
    </source>
</evidence>
<feature type="binding site" evidence="10">
    <location>
        <position position="75"/>
    </location>
    <ligand>
        <name>Mn(2+)</name>
        <dbReference type="ChEBI" id="CHEBI:29035"/>
    </ligand>
</feature>
<gene>
    <name evidence="10 12" type="primary">idi</name>
    <name evidence="12" type="ORF">NCTC13316_00882</name>
</gene>